<dbReference type="OrthoDB" id="272946at2759"/>
<evidence type="ECO:0000313" key="2">
    <source>
        <dbReference type="EMBL" id="KPI90398.1"/>
    </source>
</evidence>
<feature type="region of interest" description="Disordered" evidence="1">
    <location>
        <begin position="1065"/>
        <end position="1090"/>
    </location>
</feature>
<feature type="compositionally biased region" description="Basic residues" evidence="1">
    <location>
        <begin position="1067"/>
        <end position="1078"/>
    </location>
</feature>
<feature type="region of interest" description="Disordered" evidence="1">
    <location>
        <begin position="334"/>
        <end position="394"/>
    </location>
</feature>
<accession>A0A0N1PFF3</accession>
<sequence>MPFPSANSYTQIKWLAFFAELTAKLTHHNVLVVMEGAELLKRLLISRVSIAAVLQQGELLVRLLDSWRGCVTAEHPYTSSQADSASPNAAASAPVSAAVALNDELSFVLAEAIAQCIDLMCSLYTDGDSYYCLLVLARAGPMLEVLVDVLQTAPPQLYGITASLLQQLLSLPLGHSEIEMVMEEDGVEKFVGLNQTTLAQLHKSVSLRRHIRVLVEAVQEHGALLQHTADVLAGLLAVQQGPRCLAAVYLFNLASKRLRKFELRHGQANGVASPSPSVAGGDALYTSSDAHDCTSENSELNVTITGAPQAAASSLSPDLKPKMPQPAASLLDELEEGVGSSTSGEASSKSPQPTSHAAAAAAPTGMPGKWQSPFAAGTANRAEDDAASSSKFNEVAAPQDVSEVVDAEPIRYDCTVPPSLAEESLRHLAASRSHAAFFDALDWLWCLTVADAAVVGAVLTPEVLVQALGRYLTATPRTRRDRVLFTLLLLWLGHLHSISVMRRDTHRRLLDMAVRSLLPMLRTELGKVGGSAPSSATHTATRRAASTTVSLNVSAITSTDINNVSTSDVTSAMALAASTGYGVPSADLNSFSTIATGARLTSMKSTLQPPPADASRLALGRGTAQYAEPPNANEVTLLPYAAARKAQEAALLLRPSIEVILLAFLLNIYSGIDADTRHGWVCDGHVLDVALGAVRRASGIRSALLDTPTTIDGAFSDEIYLDYALRSVRTDATTVAVLGCRLMVAVVGHELRWGPGWRDTHQRSESEPRDSAYDSELDSSASTAAAMRAELVLFAQTAMPLLVHIAVNNPDVTAAQEGGAASPIHYVPANLRCTRYTSLGESSLVALDACLQYYAQSGQLCRRVSGQPAAAAAEGSVSHVAVEDLVRVLPTLTRVSHSSVHPPVRAVPYRCLLYISQRLEDVLVVLRDMPSIANAAVSCVLDYTSTSSQWEVAAAAEWLTVLVDLLTEAEGTTSLVKERPPPVVDTTVVGDASEEADTSRPRRRHFFYSSPAEELQEFFHFDDSPLARKLLISIAAARRRSTGSAYAISALLQLAVHLQTYIDSHQRPRVAHSRRPQRRQLSPHGEVLNSPVDEAVAQPLTPAGLSSIAQWILLLQSATADNTRLTRICVAFQRTRDRQNLRKVEVEGDDGARETPPSAMRKPPTSEARRHSSSKPVLKDAWVRALTASEQIALQYTYTATLFRALDMLLRQDTPTPSLYVKQFSNSLICNAVAAAVTLPSPREVAMLLSMRFHASRVAYEEERLTSSSFCSSPALLFGYQAAIQWACRVGASWLRRAYTRCSDAASSDIIPKAGSTPVPCGGGLPSPCSAVLVEELCTAAVAIMRDTATAGLSQRTRCQAAVLLSAVVEVCPAAHLSLLEARGAALFAASTVLRRIPCVSGLQCRLLRRVWSAVRYASSPEHGWLSANLDALRSTVDSIKESTASVLRGADGHRGGSPRCGRGAQQQSKRRLRSNKPLDAAGMARHLQGFQVLTAVLTSQVACVGSAKNADDVSTHQAAPLPPPQRQALCAIMCDALCVVPLRHCVLNALKSMSETAEGRRCMLTDISSAGDPLGRTLFGRVLALTLHIPCRWAGSSHSNPQASTAGSPTSTPQDRHQRGRQRSSSASPRSLSPSVAASHRSPQANVDLMYVNGVDTEPVVALGFDICTSLLGREHTEELGAPEEVGDKPPSDRAPLPAAVPALTPASSFLATFMKHRGLEYLATSIVESDRQQRRQGRPLTVPLHLLRLLAALSLQCSLVKEIVKSTDLFSVVLEVAGAVFPPHEMAATLALLTLRNVCFVSGMKSTLCQDARVLLTLKAAVLKLSCVNQLVEDTSIVAARPVSGSPQVAPGANTSSSPKHNRRVGAEVALRDDVVDPENEAVVTWAVQMCMYARARRSETVARAASAQQKSTDIEAAAALKMGEMRNGGAPVTPRRRAVFGDMTNTPLRMVSGVPAMSSEWNDSELTQASEMATDAEAVRRQYLAATALTSLCFENQRGKAAVVDVLSAAPSCDMEDVRALARPIG</sequence>
<dbReference type="VEuPathDB" id="TriTrypDB:Lsey_0006_0320"/>
<feature type="region of interest" description="Disordered" evidence="1">
    <location>
        <begin position="757"/>
        <end position="777"/>
    </location>
</feature>
<feature type="compositionally biased region" description="Basic and acidic residues" evidence="1">
    <location>
        <begin position="758"/>
        <end position="772"/>
    </location>
</feature>
<dbReference type="OMA" id="DWLWCLT"/>
<feature type="region of interest" description="Disordered" evidence="1">
    <location>
        <begin position="1142"/>
        <end position="1174"/>
    </location>
</feature>
<protein>
    <submittedName>
        <fullName evidence="2">Uncharacterized protein</fullName>
    </submittedName>
</protein>
<feature type="compositionally biased region" description="Low complexity" evidence="1">
    <location>
        <begin position="337"/>
        <end position="350"/>
    </location>
</feature>
<dbReference type="Proteomes" id="UP000038009">
    <property type="component" value="Unassembled WGS sequence"/>
</dbReference>
<feature type="region of interest" description="Disordered" evidence="1">
    <location>
        <begin position="1596"/>
        <end position="1642"/>
    </location>
</feature>
<feature type="region of interest" description="Disordered" evidence="1">
    <location>
        <begin position="1845"/>
        <end position="1866"/>
    </location>
</feature>
<organism evidence="2 3">
    <name type="scientific">Leptomonas seymouri</name>
    <dbReference type="NCBI Taxonomy" id="5684"/>
    <lineage>
        <taxon>Eukaryota</taxon>
        <taxon>Discoba</taxon>
        <taxon>Euglenozoa</taxon>
        <taxon>Kinetoplastea</taxon>
        <taxon>Metakinetoplastina</taxon>
        <taxon>Trypanosomatida</taxon>
        <taxon>Trypanosomatidae</taxon>
        <taxon>Leishmaniinae</taxon>
        <taxon>Leptomonas</taxon>
    </lineage>
</organism>
<evidence type="ECO:0000256" key="1">
    <source>
        <dbReference type="SAM" id="MobiDB-lite"/>
    </source>
</evidence>
<feature type="compositionally biased region" description="Basic and acidic residues" evidence="1">
    <location>
        <begin position="1142"/>
        <end position="1153"/>
    </location>
</feature>
<reference evidence="2 3" key="1">
    <citation type="journal article" date="2015" name="PLoS Pathog.">
        <title>Leptomonas seymouri: Adaptations to the Dixenous Life Cycle Analyzed by Genome Sequencing, Transcriptome Profiling and Co-infection with Leishmania donovani.</title>
        <authorList>
            <person name="Kraeva N."/>
            <person name="Butenko A."/>
            <person name="Hlavacova J."/>
            <person name="Kostygov A."/>
            <person name="Myskova J."/>
            <person name="Grybchuk D."/>
            <person name="Lestinova T."/>
            <person name="Votypka J."/>
            <person name="Volf P."/>
            <person name="Opperdoes F."/>
            <person name="Flegontov P."/>
            <person name="Lukes J."/>
            <person name="Yurchenko V."/>
        </authorList>
    </citation>
    <scope>NUCLEOTIDE SEQUENCE [LARGE SCALE GENOMIC DNA]</scope>
    <source>
        <strain evidence="2 3">ATCC 30220</strain>
    </source>
</reference>
<dbReference type="EMBL" id="LJSK01000006">
    <property type="protein sequence ID" value="KPI90398.1"/>
    <property type="molecule type" value="Genomic_DNA"/>
</dbReference>
<feature type="region of interest" description="Disordered" evidence="1">
    <location>
        <begin position="1449"/>
        <end position="1475"/>
    </location>
</feature>
<feature type="compositionally biased region" description="Low complexity" evidence="1">
    <location>
        <begin position="1624"/>
        <end position="1640"/>
    </location>
</feature>
<keyword evidence="3" id="KW-1185">Reference proteome</keyword>
<name>A0A0N1PFF3_LEPSE</name>
<evidence type="ECO:0000313" key="3">
    <source>
        <dbReference type="Proteomes" id="UP000038009"/>
    </source>
</evidence>
<gene>
    <name evidence="2" type="ORF">ABL78_0474</name>
</gene>
<feature type="compositionally biased region" description="Polar residues" evidence="1">
    <location>
        <begin position="1597"/>
        <end position="1614"/>
    </location>
</feature>
<proteinExistence type="predicted"/>
<comment type="caution">
    <text evidence="2">The sequence shown here is derived from an EMBL/GenBank/DDBJ whole genome shotgun (WGS) entry which is preliminary data.</text>
</comment>